<dbReference type="CDD" id="cd00761">
    <property type="entry name" value="Glyco_tranf_GTA_type"/>
    <property type="match status" value="1"/>
</dbReference>
<organism evidence="2">
    <name type="scientific">viral metagenome</name>
    <dbReference type="NCBI Taxonomy" id="1070528"/>
    <lineage>
        <taxon>unclassified sequences</taxon>
        <taxon>metagenomes</taxon>
        <taxon>organismal metagenomes</taxon>
    </lineage>
</organism>
<protein>
    <submittedName>
        <fullName evidence="2">Putative glycosyltransferase</fullName>
    </submittedName>
</protein>
<dbReference type="Pfam" id="PF00535">
    <property type="entry name" value="Glycos_transf_2"/>
    <property type="match status" value="1"/>
</dbReference>
<evidence type="ECO:0000259" key="1">
    <source>
        <dbReference type="Pfam" id="PF00535"/>
    </source>
</evidence>
<dbReference type="InterPro" id="IPR001173">
    <property type="entry name" value="Glyco_trans_2-like"/>
</dbReference>
<keyword evidence="2" id="KW-0808">Transferase</keyword>
<dbReference type="EMBL" id="MT141485">
    <property type="protein sequence ID" value="QJA62902.1"/>
    <property type="molecule type" value="Genomic_DNA"/>
</dbReference>
<dbReference type="SUPFAM" id="SSF53448">
    <property type="entry name" value="Nucleotide-diphospho-sugar transferases"/>
    <property type="match status" value="1"/>
</dbReference>
<gene>
    <name evidence="2" type="ORF">MM415B00684_0011</name>
</gene>
<feature type="domain" description="Glycosyltransferase 2-like" evidence="1">
    <location>
        <begin position="17"/>
        <end position="141"/>
    </location>
</feature>
<proteinExistence type="predicted"/>
<name>A0A6M3J207_9ZZZZ</name>
<dbReference type="PANTHER" id="PTHR22916">
    <property type="entry name" value="GLYCOSYLTRANSFERASE"/>
    <property type="match status" value="1"/>
</dbReference>
<dbReference type="InterPro" id="IPR029044">
    <property type="entry name" value="Nucleotide-diphossugar_trans"/>
</dbReference>
<accession>A0A6M3J207</accession>
<evidence type="ECO:0000313" key="2">
    <source>
        <dbReference type="EMBL" id="QJA62902.1"/>
    </source>
</evidence>
<reference evidence="2" key="1">
    <citation type="submission" date="2020-03" db="EMBL/GenBank/DDBJ databases">
        <title>The deep terrestrial virosphere.</title>
        <authorList>
            <person name="Holmfeldt K."/>
            <person name="Nilsson E."/>
            <person name="Simone D."/>
            <person name="Lopez-Fernandez M."/>
            <person name="Wu X."/>
            <person name="de Brujin I."/>
            <person name="Lundin D."/>
            <person name="Andersson A."/>
            <person name="Bertilsson S."/>
            <person name="Dopson M."/>
        </authorList>
    </citation>
    <scope>NUCLEOTIDE SEQUENCE</scope>
    <source>
        <strain evidence="2">MM415B00684</strain>
    </source>
</reference>
<dbReference type="AlphaFoldDB" id="A0A6M3J207"/>
<dbReference type="GO" id="GO:0016740">
    <property type="term" value="F:transferase activity"/>
    <property type="evidence" value="ECO:0007669"/>
    <property type="project" value="UniProtKB-KW"/>
</dbReference>
<dbReference type="Gene3D" id="3.90.550.10">
    <property type="entry name" value="Spore Coat Polysaccharide Biosynthesis Protein SpsA, Chain A"/>
    <property type="match status" value="1"/>
</dbReference>
<sequence length="297" mass="33715">MIRLPGAKLTKSDALVSVIIPARNNADTIERCLRSICEQTYKNLEILVWDDCSGDNTFDIAKHFGDPRISAHRGEHWGAPAYARNRLMDIASGDFIAWQDADDVSHPQRLEYQLIAMVAARAGLCHVSKQYFKEEGEIPHLHYDAITLNCLGGGGTIPSAVIVARPRIPLCEFMLMRHEYVWARLAGYVFSRIIVMDQLYFYSAEPRPARYTLAHKDQEHNLYDFALQASAVRRFCGYGEKLVAKAARHTEKALAKLGIQYRGDQIAVQSQRIEGKMKRCPDPGFIQTHMFQRMDSK</sequence>